<gene>
    <name evidence="2" type="ORF">C8A01DRAFT_36824</name>
</gene>
<proteinExistence type="predicted"/>
<keyword evidence="1" id="KW-0472">Membrane</keyword>
<comment type="caution">
    <text evidence="2">The sequence shown here is derived from an EMBL/GenBank/DDBJ whole genome shotgun (WGS) entry which is preliminary data.</text>
</comment>
<evidence type="ECO:0000313" key="3">
    <source>
        <dbReference type="Proteomes" id="UP001303115"/>
    </source>
</evidence>
<protein>
    <submittedName>
        <fullName evidence="2">Uncharacterized protein</fullName>
    </submittedName>
</protein>
<sequence>MKRPRTKLRPTPLPLIPVTTPAKTASQLEIALLAFVTVLTVAFFLLAVFVSVRQRRLSSRSGSGYRGRTRLSRVRMMRVCGKGREGDGDDEEEGEMGYYEEGRQSLASLQGAVGAEEKRGCYYYEDGGAGDDCGGGGGREAKERVRRMGERAVGWLQEVGKRARFAPPPPRDVEFGFVSGGGYGRIGGQVDGFEAGRDSAPLRSTGRRGWFLPGECQMRRRGSLRVSAEGECPV</sequence>
<keyword evidence="1" id="KW-0812">Transmembrane</keyword>
<dbReference type="AlphaFoldDB" id="A0AAN6SR87"/>
<keyword evidence="3" id="KW-1185">Reference proteome</keyword>
<evidence type="ECO:0000256" key="1">
    <source>
        <dbReference type="SAM" id="Phobius"/>
    </source>
</evidence>
<dbReference type="Proteomes" id="UP001303115">
    <property type="component" value="Unassembled WGS sequence"/>
</dbReference>
<organism evidence="2 3">
    <name type="scientific">Parachaetomium inaequale</name>
    <dbReference type="NCBI Taxonomy" id="2588326"/>
    <lineage>
        <taxon>Eukaryota</taxon>
        <taxon>Fungi</taxon>
        <taxon>Dikarya</taxon>
        <taxon>Ascomycota</taxon>
        <taxon>Pezizomycotina</taxon>
        <taxon>Sordariomycetes</taxon>
        <taxon>Sordariomycetidae</taxon>
        <taxon>Sordariales</taxon>
        <taxon>Chaetomiaceae</taxon>
        <taxon>Parachaetomium</taxon>
    </lineage>
</organism>
<dbReference type="EMBL" id="MU854407">
    <property type="protein sequence ID" value="KAK4039201.1"/>
    <property type="molecule type" value="Genomic_DNA"/>
</dbReference>
<name>A0AAN6SR87_9PEZI</name>
<accession>A0AAN6SR87</accession>
<keyword evidence="1" id="KW-1133">Transmembrane helix</keyword>
<feature type="transmembrane region" description="Helical" evidence="1">
    <location>
        <begin position="30"/>
        <end position="52"/>
    </location>
</feature>
<reference evidence="3" key="1">
    <citation type="journal article" date="2023" name="Mol. Phylogenet. Evol.">
        <title>Genome-scale phylogeny and comparative genomics of the fungal order Sordariales.</title>
        <authorList>
            <person name="Hensen N."/>
            <person name="Bonometti L."/>
            <person name="Westerberg I."/>
            <person name="Brannstrom I.O."/>
            <person name="Guillou S."/>
            <person name="Cros-Aarteil S."/>
            <person name="Calhoun S."/>
            <person name="Haridas S."/>
            <person name="Kuo A."/>
            <person name="Mondo S."/>
            <person name="Pangilinan J."/>
            <person name="Riley R."/>
            <person name="LaButti K."/>
            <person name="Andreopoulos B."/>
            <person name="Lipzen A."/>
            <person name="Chen C."/>
            <person name="Yan M."/>
            <person name="Daum C."/>
            <person name="Ng V."/>
            <person name="Clum A."/>
            <person name="Steindorff A."/>
            <person name="Ohm R.A."/>
            <person name="Martin F."/>
            <person name="Silar P."/>
            <person name="Natvig D.O."/>
            <person name="Lalanne C."/>
            <person name="Gautier V."/>
            <person name="Ament-Velasquez S.L."/>
            <person name="Kruys A."/>
            <person name="Hutchinson M.I."/>
            <person name="Powell A.J."/>
            <person name="Barry K."/>
            <person name="Miller A.N."/>
            <person name="Grigoriev I.V."/>
            <person name="Debuchy R."/>
            <person name="Gladieux P."/>
            <person name="Hiltunen Thoren M."/>
            <person name="Johannesson H."/>
        </authorList>
    </citation>
    <scope>NUCLEOTIDE SEQUENCE [LARGE SCALE GENOMIC DNA]</scope>
    <source>
        <strain evidence="3">CBS 284.82</strain>
    </source>
</reference>
<evidence type="ECO:0000313" key="2">
    <source>
        <dbReference type="EMBL" id="KAK4039201.1"/>
    </source>
</evidence>